<comment type="caution">
    <text evidence="1">The sequence shown here is derived from an EMBL/GenBank/DDBJ whole genome shotgun (WGS) entry which is preliminary data.</text>
</comment>
<dbReference type="AlphaFoldDB" id="A0A8S0TYZ7"/>
<dbReference type="EMBL" id="CACTIH010007331">
    <property type="protein sequence ID" value="CAA3010005.1"/>
    <property type="molecule type" value="Genomic_DNA"/>
</dbReference>
<protein>
    <submittedName>
        <fullName evidence="1">Uncharacterized protein</fullName>
    </submittedName>
</protein>
<proteinExistence type="predicted"/>
<accession>A0A8S0TYZ7</accession>
<evidence type="ECO:0000313" key="2">
    <source>
        <dbReference type="Proteomes" id="UP000594638"/>
    </source>
</evidence>
<organism evidence="1 2">
    <name type="scientific">Olea europaea subsp. europaea</name>
    <dbReference type="NCBI Taxonomy" id="158383"/>
    <lineage>
        <taxon>Eukaryota</taxon>
        <taxon>Viridiplantae</taxon>
        <taxon>Streptophyta</taxon>
        <taxon>Embryophyta</taxon>
        <taxon>Tracheophyta</taxon>
        <taxon>Spermatophyta</taxon>
        <taxon>Magnoliopsida</taxon>
        <taxon>eudicotyledons</taxon>
        <taxon>Gunneridae</taxon>
        <taxon>Pentapetalae</taxon>
        <taxon>asterids</taxon>
        <taxon>lamiids</taxon>
        <taxon>Lamiales</taxon>
        <taxon>Oleaceae</taxon>
        <taxon>Oleeae</taxon>
        <taxon>Olea</taxon>
    </lineage>
</organism>
<gene>
    <name evidence="1" type="ORF">OLEA9_A114672</name>
</gene>
<dbReference type="Gramene" id="OE9A114672T1">
    <property type="protein sequence ID" value="OE9A114672C1"/>
    <property type="gene ID" value="OE9A114672"/>
</dbReference>
<name>A0A8S0TYZ7_OLEEU</name>
<evidence type="ECO:0000313" key="1">
    <source>
        <dbReference type="EMBL" id="CAA3010005.1"/>
    </source>
</evidence>
<reference evidence="1 2" key="1">
    <citation type="submission" date="2019-12" db="EMBL/GenBank/DDBJ databases">
        <authorList>
            <person name="Alioto T."/>
            <person name="Alioto T."/>
            <person name="Gomez Garrido J."/>
        </authorList>
    </citation>
    <scope>NUCLEOTIDE SEQUENCE [LARGE SCALE GENOMIC DNA]</scope>
</reference>
<dbReference type="Proteomes" id="UP000594638">
    <property type="component" value="Unassembled WGS sequence"/>
</dbReference>
<sequence>MEMMMMNEICSGWLGAGAEPTPSEGERPCVLAPPESAEPLGSVTSVVVELPGEEEGRWKSIWQSLDAGSLQIGIAELELEGPKRLLPLVESADW</sequence>
<keyword evidence="2" id="KW-1185">Reference proteome</keyword>